<accession>A0A4S8MJ13</accession>
<evidence type="ECO:0000313" key="2">
    <source>
        <dbReference type="Proteomes" id="UP000297245"/>
    </source>
</evidence>
<reference evidence="1 2" key="1">
    <citation type="journal article" date="2019" name="Nat. Ecol. Evol.">
        <title>Megaphylogeny resolves global patterns of mushroom evolution.</title>
        <authorList>
            <person name="Varga T."/>
            <person name="Krizsan K."/>
            <person name="Foldi C."/>
            <person name="Dima B."/>
            <person name="Sanchez-Garcia M."/>
            <person name="Sanchez-Ramirez S."/>
            <person name="Szollosi G.J."/>
            <person name="Szarkandi J.G."/>
            <person name="Papp V."/>
            <person name="Albert L."/>
            <person name="Andreopoulos W."/>
            <person name="Angelini C."/>
            <person name="Antonin V."/>
            <person name="Barry K.W."/>
            <person name="Bougher N.L."/>
            <person name="Buchanan P."/>
            <person name="Buyck B."/>
            <person name="Bense V."/>
            <person name="Catcheside P."/>
            <person name="Chovatia M."/>
            <person name="Cooper J."/>
            <person name="Damon W."/>
            <person name="Desjardin D."/>
            <person name="Finy P."/>
            <person name="Geml J."/>
            <person name="Haridas S."/>
            <person name="Hughes K."/>
            <person name="Justo A."/>
            <person name="Karasinski D."/>
            <person name="Kautmanova I."/>
            <person name="Kiss B."/>
            <person name="Kocsube S."/>
            <person name="Kotiranta H."/>
            <person name="LaButti K.M."/>
            <person name="Lechner B.E."/>
            <person name="Liimatainen K."/>
            <person name="Lipzen A."/>
            <person name="Lukacs Z."/>
            <person name="Mihaltcheva S."/>
            <person name="Morgado L.N."/>
            <person name="Niskanen T."/>
            <person name="Noordeloos M.E."/>
            <person name="Ohm R.A."/>
            <person name="Ortiz-Santana B."/>
            <person name="Ovrebo C."/>
            <person name="Racz N."/>
            <person name="Riley R."/>
            <person name="Savchenko A."/>
            <person name="Shiryaev A."/>
            <person name="Soop K."/>
            <person name="Spirin V."/>
            <person name="Szebenyi C."/>
            <person name="Tomsovsky M."/>
            <person name="Tulloss R.E."/>
            <person name="Uehling J."/>
            <person name="Grigoriev I.V."/>
            <person name="Vagvolgyi C."/>
            <person name="Papp T."/>
            <person name="Martin F.M."/>
            <person name="Miettinen O."/>
            <person name="Hibbett D.S."/>
            <person name="Nagy L.G."/>
        </authorList>
    </citation>
    <scope>NUCLEOTIDE SEQUENCE [LARGE SCALE GENOMIC DNA]</scope>
    <source>
        <strain evidence="1 2">CBS 962.96</strain>
    </source>
</reference>
<keyword evidence="2" id="KW-1185">Reference proteome</keyword>
<gene>
    <name evidence="1" type="ORF">K435DRAFT_352256</name>
</gene>
<organism evidence="1 2">
    <name type="scientific">Dendrothele bispora (strain CBS 962.96)</name>
    <dbReference type="NCBI Taxonomy" id="1314807"/>
    <lineage>
        <taxon>Eukaryota</taxon>
        <taxon>Fungi</taxon>
        <taxon>Dikarya</taxon>
        <taxon>Basidiomycota</taxon>
        <taxon>Agaricomycotina</taxon>
        <taxon>Agaricomycetes</taxon>
        <taxon>Agaricomycetidae</taxon>
        <taxon>Agaricales</taxon>
        <taxon>Agaricales incertae sedis</taxon>
        <taxon>Dendrothele</taxon>
    </lineage>
</organism>
<name>A0A4S8MJ13_DENBC</name>
<proteinExistence type="predicted"/>
<sequence>MPSVALEMFWLQRHRLFLDGLKHPGPALWPTAYQQRGRRGGGRRLLTSFACKRALCFPDIPPRPLIAVPSVMSFFPSDPSVTGRNQRCTRSPGPCPLKFSSSGSGYIYRTRLIQCQLTPIQSLTFIWLLETIFWPPCVQEHCTCRYLPTQQKKP</sequence>
<dbReference type="AlphaFoldDB" id="A0A4S8MJ13"/>
<protein>
    <submittedName>
        <fullName evidence="1">Uncharacterized protein</fullName>
    </submittedName>
</protein>
<evidence type="ECO:0000313" key="1">
    <source>
        <dbReference type="EMBL" id="THV02389.1"/>
    </source>
</evidence>
<dbReference type="Proteomes" id="UP000297245">
    <property type="component" value="Unassembled WGS sequence"/>
</dbReference>
<dbReference type="EMBL" id="ML179077">
    <property type="protein sequence ID" value="THV02389.1"/>
    <property type="molecule type" value="Genomic_DNA"/>
</dbReference>